<keyword evidence="2" id="KW-1185">Reference proteome</keyword>
<evidence type="ECO:0000313" key="1">
    <source>
        <dbReference type="EMBL" id="KIH48691.1"/>
    </source>
</evidence>
<dbReference type="EMBL" id="KN757706">
    <property type="protein sequence ID" value="KIH48691.1"/>
    <property type="molecule type" value="Genomic_DNA"/>
</dbReference>
<protein>
    <submittedName>
        <fullName evidence="1">Uncharacterized protein</fullName>
    </submittedName>
</protein>
<dbReference type="Proteomes" id="UP000054047">
    <property type="component" value="Unassembled WGS sequence"/>
</dbReference>
<organism evidence="1 2">
    <name type="scientific">Ancylostoma duodenale</name>
    <dbReference type="NCBI Taxonomy" id="51022"/>
    <lineage>
        <taxon>Eukaryota</taxon>
        <taxon>Metazoa</taxon>
        <taxon>Ecdysozoa</taxon>
        <taxon>Nematoda</taxon>
        <taxon>Chromadorea</taxon>
        <taxon>Rhabditida</taxon>
        <taxon>Rhabditina</taxon>
        <taxon>Rhabditomorpha</taxon>
        <taxon>Strongyloidea</taxon>
        <taxon>Ancylostomatidae</taxon>
        <taxon>Ancylostomatinae</taxon>
        <taxon>Ancylostoma</taxon>
    </lineage>
</organism>
<feature type="non-terminal residue" evidence="1">
    <location>
        <position position="1"/>
    </location>
</feature>
<dbReference type="InterPro" id="IPR013783">
    <property type="entry name" value="Ig-like_fold"/>
</dbReference>
<accession>A0A0C2FUS7</accession>
<name>A0A0C2FUS7_9BILA</name>
<evidence type="ECO:0000313" key="2">
    <source>
        <dbReference type="Proteomes" id="UP000054047"/>
    </source>
</evidence>
<sequence>DYAELPDLPYDRDRLARLLPFGILAGPPKEDKMVVHFAPAPPDAADPQAAFTAVQPVGNVTIPLSAA</sequence>
<reference evidence="1 2" key="1">
    <citation type="submission" date="2013-12" db="EMBL/GenBank/DDBJ databases">
        <title>Draft genome of the parsitic nematode Ancylostoma duodenale.</title>
        <authorList>
            <person name="Mitreva M."/>
        </authorList>
    </citation>
    <scope>NUCLEOTIDE SEQUENCE [LARGE SCALE GENOMIC DNA]</scope>
    <source>
        <strain evidence="1 2">Zhejiang</strain>
    </source>
</reference>
<gene>
    <name evidence="1" type="ORF">ANCDUO_21236</name>
</gene>
<dbReference type="AlphaFoldDB" id="A0A0C2FUS7"/>
<proteinExistence type="predicted"/>
<dbReference type="Gene3D" id="2.60.40.10">
    <property type="entry name" value="Immunoglobulins"/>
    <property type="match status" value="1"/>
</dbReference>